<dbReference type="HAMAP" id="MF_01357">
    <property type="entry name" value="NDH1_NuoC"/>
    <property type="match status" value="1"/>
</dbReference>
<evidence type="ECO:0000256" key="1">
    <source>
        <dbReference type="ARBA" id="ARBA00007569"/>
    </source>
</evidence>
<organism evidence="7 8">
    <name type="scientific">Chryseosolibacter histidini</name>
    <dbReference type="NCBI Taxonomy" id="2782349"/>
    <lineage>
        <taxon>Bacteria</taxon>
        <taxon>Pseudomonadati</taxon>
        <taxon>Bacteroidota</taxon>
        <taxon>Cytophagia</taxon>
        <taxon>Cytophagales</taxon>
        <taxon>Chryseotaleaceae</taxon>
        <taxon>Chryseosolibacter</taxon>
    </lineage>
</organism>
<evidence type="ECO:0000313" key="7">
    <source>
        <dbReference type="EMBL" id="MBT1698010.1"/>
    </source>
</evidence>
<dbReference type="Gene3D" id="3.30.460.80">
    <property type="entry name" value="NADH:ubiquinone oxidoreductase, 30kDa subunit"/>
    <property type="match status" value="1"/>
</dbReference>
<dbReference type="InterPro" id="IPR020396">
    <property type="entry name" value="NADH_UbQ_OxRdtase_CS"/>
</dbReference>
<evidence type="ECO:0000256" key="2">
    <source>
        <dbReference type="ARBA" id="ARBA00022448"/>
    </source>
</evidence>
<evidence type="ECO:0000256" key="5">
    <source>
        <dbReference type="RuleBase" id="RU003582"/>
    </source>
</evidence>
<dbReference type="GO" id="GO:0050136">
    <property type="term" value="F:NADH dehydrogenase (quinone) (non-electrogenic) activity"/>
    <property type="evidence" value="ECO:0007669"/>
    <property type="project" value="UniProtKB-UniRule"/>
</dbReference>
<comment type="similarity">
    <text evidence="1 3 4">Belongs to the complex I 30 kDa subunit family.</text>
</comment>
<dbReference type="Proteomes" id="UP001319200">
    <property type="component" value="Unassembled WGS sequence"/>
</dbReference>
<sequence length="166" mass="19609">MDSTVQEKIVSIIKEKFEGEILSVETPYDFLTINLKKENIVEIIQYLYDHSEAKFQYLTTLCGIHYPEAGQIAIMYQLHSLVNNWRIRLKIFLPAENPVTPTLTTVFAGANWMERETYDFFGVKFTGHPDLRRILNVEDMIIHPLRKEYPLEDQTREDKKDYMFGR</sequence>
<evidence type="ECO:0000256" key="3">
    <source>
        <dbReference type="HAMAP-Rule" id="MF_01357"/>
    </source>
</evidence>
<gene>
    <name evidence="3" type="primary">nuoC</name>
    <name evidence="7" type="ORF">KK083_14045</name>
</gene>
<proteinExistence type="inferred from homology"/>
<keyword evidence="8" id="KW-1185">Reference proteome</keyword>
<keyword evidence="3 5" id="KW-0874">Quinone</keyword>
<dbReference type="GO" id="GO:0008137">
    <property type="term" value="F:NADH dehydrogenase (ubiquinone) activity"/>
    <property type="evidence" value="ECO:0007669"/>
    <property type="project" value="InterPro"/>
</dbReference>
<reference evidence="7 8" key="1">
    <citation type="submission" date="2021-05" db="EMBL/GenBank/DDBJ databases">
        <title>A Polyphasic approach of four new species of the genus Ohtaekwangia: Ohtaekwangia histidinii sp. nov., Ohtaekwangia cretensis sp. nov., Ohtaekwangia indiensis sp. nov., Ohtaekwangia reichenbachii sp. nov. from diverse environment.</title>
        <authorList>
            <person name="Octaviana S."/>
        </authorList>
    </citation>
    <scope>NUCLEOTIDE SEQUENCE [LARGE SCALE GENOMIC DNA]</scope>
    <source>
        <strain evidence="7 8">PWU4</strain>
    </source>
</reference>
<dbReference type="InterPro" id="IPR001268">
    <property type="entry name" value="NADH_UbQ_OxRdtase_30kDa_su"/>
</dbReference>
<keyword evidence="3" id="KW-0472">Membrane</keyword>
<keyword evidence="3 4" id="KW-0520">NAD</keyword>
<dbReference type="GO" id="GO:0048038">
    <property type="term" value="F:quinone binding"/>
    <property type="evidence" value="ECO:0007669"/>
    <property type="project" value="UniProtKB-KW"/>
</dbReference>
<protein>
    <recommendedName>
        <fullName evidence="3">NADH-quinone oxidoreductase subunit C</fullName>
        <ecNumber evidence="3">7.1.1.-</ecNumber>
    </recommendedName>
    <alternativeName>
        <fullName evidence="3">NADH dehydrogenase I subunit C</fullName>
    </alternativeName>
    <alternativeName>
        <fullName evidence="3">NDH-1 subunit C</fullName>
    </alternativeName>
</protein>
<dbReference type="GO" id="GO:0005886">
    <property type="term" value="C:plasma membrane"/>
    <property type="evidence" value="ECO:0007669"/>
    <property type="project" value="UniProtKB-SubCell"/>
</dbReference>
<dbReference type="PANTHER" id="PTHR10884:SF14">
    <property type="entry name" value="NADH DEHYDROGENASE [UBIQUINONE] IRON-SULFUR PROTEIN 3, MITOCHONDRIAL"/>
    <property type="match status" value="1"/>
</dbReference>
<comment type="subunit">
    <text evidence="3">NDH-1 is composed of 14 different subunits. Subunits NuoB, C, D, E, F, and G constitute the peripheral sector of the complex.</text>
</comment>
<evidence type="ECO:0000256" key="4">
    <source>
        <dbReference type="RuleBase" id="RU003456"/>
    </source>
</evidence>
<comment type="function">
    <text evidence="3">NDH-1 shuttles electrons from NADH, via FMN and iron-sulfur (Fe-S) centers, to quinones in the respiratory chain. The immediate electron acceptor for the enzyme in this species is believed to be a menaquinone. Couples the redox reaction to proton translocation (for every two electrons transferred, four hydrogen ions are translocated across the cytoplasmic membrane), and thus conserves the redox energy in a proton gradient.</text>
</comment>
<dbReference type="InterPro" id="IPR037232">
    <property type="entry name" value="NADH_quin_OxRdtase_su_C/D-like"/>
</dbReference>
<dbReference type="EMBL" id="JAHESF010000012">
    <property type="protein sequence ID" value="MBT1698010.1"/>
    <property type="molecule type" value="Genomic_DNA"/>
</dbReference>
<comment type="caution">
    <text evidence="7">The sequence shown here is derived from an EMBL/GenBank/DDBJ whole genome shotgun (WGS) entry which is preliminary data.</text>
</comment>
<dbReference type="PROSITE" id="PS00542">
    <property type="entry name" value="COMPLEX1_30K"/>
    <property type="match status" value="1"/>
</dbReference>
<evidence type="ECO:0000313" key="8">
    <source>
        <dbReference type="Proteomes" id="UP001319200"/>
    </source>
</evidence>
<accession>A0AAP2DKI9</accession>
<keyword evidence="3 4" id="KW-1278">Translocase</keyword>
<name>A0AAP2DKI9_9BACT</name>
<dbReference type="RefSeq" id="WP_254163881.1">
    <property type="nucleotide sequence ID" value="NZ_JAHESF010000012.1"/>
</dbReference>
<evidence type="ECO:0000259" key="6">
    <source>
        <dbReference type="Pfam" id="PF00329"/>
    </source>
</evidence>
<comment type="subcellular location">
    <subcellularLocation>
        <location evidence="3">Cell membrane</location>
        <topology evidence="3">Peripheral membrane protein</topology>
        <orientation evidence="3">Cytoplasmic side</orientation>
    </subcellularLocation>
</comment>
<dbReference type="EC" id="7.1.1.-" evidence="3"/>
<comment type="catalytic activity">
    <reaction evidence="3 5">
        <text>a quinone + NADH + 5 H(+)(in) = a quinol + NAD(+) + 4 H(+)(out)</text>
        <dbReference type="Rhea" id="RHEA:57888"/>
        <dbReference type="ChEBI" id="CHEBI:15378"/>
        <dbReference type="ChEBI" id="CHEBI:24646"/>
        <dbReference type="ChEBI" id="CHEBI:57540"/>
        <dbReference type="ChEBI" id="CHEBI:57945"/>
        <dbReference type="ChEBI" id="CHEBI:132124"/>
    </reaction>
</comment>
<dbReference type="NCBIfam" id="TIGR01961">
    <property type="entry name" value="NuoC_fam"/>
    <property type="match status" value="1"/>
</dbReference>
<dbReference type="AlphaFoldDB" id="A0AAP2DKI9"/>
<keyword evidence="2 3" id="KW-0813">Transport</keyword>
<dbReference type="SUPFAM" id="SSF143243">
    <property type="entry name" value="Nqo5-like"/>
    <property type="match status" value="1"/>
</dbReference>
<keyword evidence="3" id="KW-1003">Cell membrane</keyword>
<dbReference type="InterPro" id="IPR010218">
    <property type="entry name" value="NADH_DH_suC"/>
</dbReference>
<feature type="domain" description="NADH:ubiquinone oxidoreductase 30kDa subunit" evidence="6">
    <location>
        <begin position="34"/>
        <end position="154"/>
    </location>
</feature>
<dbReference type="PANTHER" id="PTHR10884">
    <property type="entry name" value="NADH DEHYDROGENASE UBIQUINONE IRON-SULFUR PROTEIN 3"/>
    <property type="match status" value="1"/>
</dbReference>
<dbReference type="Pfam" id="PF00329">
    <property type="entry name" value="Complex1_30kDa"/>
    <property type="match status" value="1"/>
</dbReference>